<organism evidence="1 2">
    <name type="scientific">Eumeta variegata</name>
    <name type="common">Bagworm moth</name>
    <name type="synonym">Eumeta japonica</name>
    <dbReference type="NCBI Taxonomy" id="151549"/>
    <lineage>
        <taxon>Eukaryota</taxon>
        <taxon>Metazoa</taxon>
        <taxon>Ecdysozoa</taxon>
        <taxon>Arthropoda</taxon>
        <taxon>Hexapoda</taxon>
        <taxon>Insecta</taxon>
        <taxon>Pterygota</taxon>
        <taxon>Neoptera</taxon>
        <taxon>Endopterygota</taxon>
        <taxon>Lepidoptera</taxon>
        <taxon>Glossata</taxon>
        <taxon>Ditrysia</taxon>
        <taxon>Tineoidea</taxon>
        <taxon>Psychidae</taxon>
        <taxon>Oiketicinae</taxon>
        <taxon>Eumeta</taxon>
    </lineage>
</organism>
<proteinExistence type="predicted"/>
<keyword evidence="2" id="KW-1185">Reference proteome</keyword>
<reference evidence="1 2" key="1">
    <citation type="journal article" date="2019" name="Commun. Biol.">
        <title>The bagworm genome reveals a unique fibroin gene that provides high tensile strength.</title>
        <authorList>
            <person name="Kono N."/>
            <person name="Nakamura H."/>
            <person name="Ohtoshi R."/>
            <person name="Tomita M."/>
            <person name="Numata K."/>
            <person name="Arakawa K."/>
        </authorList>
    </citation>
    <scope>NUCLEOTIDE SEQUENCE [LARGE SCALE GENOMIC DNA]</scope>
</reference>
<evidence type="ECO:0000313" key="1">
    <source>
        <dbReference type="EMBL" id="GBP98213.1"/>
    </source>
</evidence>
<sequence length="257" mass="27928">MNEFKPISLTGSDHRASLLINGSTKPVHSSTSSRNLCRGLFISQTRERSAGALRDDEIFIWRTAAAARPPPIAVGPVKIPVAVRRRAAYERDNSQASELTLRSAGARAVACNRCAGRLAARFNYEDTPNLRNNPAACSSLKRSISTRSTADHYILLWRNSCGGDAADGRPLRTLCSLSDECHTRFAANLLSRCCGRHRPNADFHKIDIFQFTAAALRVGGVRGVHATSVLCGVDLCRTGRHAQATPALRAPPKINNQ</sequence>
<evidence type="ECO:0000313" key="2">
    <source>
        <dbReference type="Proteomes" id="UP000299102"/>
    </source>
</evidence>
<gene>
    <name evidence="1" type="ORF">EVAR_70742_1</name>
</gene>
<accession>A0A4C2AG02</accession>
<protein>
    <submittedName>
        <fullName evidence="1">Uncharacterized protein</fullName>
    </submittedName>
</protein>
<comment type="caution">
    <text evidence="1">The sequence shown here is derived from an EMBL/GenBank/DDBJ whole genome shotgun (WGS) entry which is preliminary data.</text>
</comment>
<dbReference type="Proteomes" id="UP000299102">
    <property type="component" value="Unassembled WGS sequence"/>
</dbReference>
<dbReference type="AlphaFoldDB" id="A0A4C2AG02"/>
<name>A0A4C2AG02_EUMVA</name>
<dbReference type="EMBL" id="BGZK01003089">
    <property type="protein sequence ID" value="GBP98213.1"/>
    <property type="molecule type" value="Genomic_DNA"/>
</dbReference>